<accession>A0ACC0M314</accession>
<evidence type="ECO:0000313" key="1">
    <source>
        <dbReference type="EMBL" id="KAI8535289.1"/>
    </source>
</evidence>
<gene>
    <name evidence="1" type="ORF">RHMOL_Rhmol10G0162200</name>
</gene>
<keyword evidence="2" id="KW-1185">Reference proteome</keyword>
<protein>
    <submittedName>
        <fullName evidence="1">Uncharacterized protein</fullName>
    </submittedName>
</protein>
<proteinExistence type="predicted"/>
<evidence type="ECO:0000313" key="2">
    <source>
        <dbReference type="Proteomes" id="UP001062846"/>
    </source>
</evidence>
<organism evidence="1 2">
    <name type="scientific">Rhododendron molle</name>
    <name type="common">Chinese azalea</name>
    <name type="synonym">Azalea mollis</name>
    <dbReference type="NCBI Taxonomy" id="49168"/>
    <lineage>
        <taxon>Eukaryota</taxon>
        <taxon>Viridiplantae</taxon>
        <taxon>Streptophyta</taxon>
        <taxon>Embryophyta</taxon>
        <taxon>Tracheophyta</taxon>
        <taxon>Spermatophyta</taxon>
        <taxon>Magnoliopsida</taxon>
        <taxon>eudicotyledons</taxon>
        <taxon>Gunneridae</taxon>
        <taxon>Pentapetalae</taxon>
        <taxon>asterids</taxon>
        <taxon>Ericales</taxon>
        <taxon>Ericaceae</taxon>
        <taxon>Ericoideae</taxon>
        <taxon>Rhodoreae</taxon>
        <taxon>Rhododendron</taxon>
    </lineage>
</organism>
<dbReference type="EMBL" id="CM046397">
    <property type="protein sequence ID" value="KAI8535289.1"/>
    <property type="molecule type" value="Genomic_DNA"/>
</dbReference>
<comment type="caution">
    <text evidence="1">The sequence shown here is derived from an EMBL/GenBank/DDBJ whole genome shotgun (WGS) entry which is preliminary data.</text>
</comment>
<sequence length="225" mass="24494">MPIPCISGDQHSVSVIVVKDSVDKGIVVKGPVVHALSNEVIGGQRSACEQSILGQVQSDSEEELLEVLEKVVSSFKEDQIVQVATPLKDDKLQQIMSIDPAVNPATNASISSFSKAEQPNPKPPDLLCVNFKEKASAAKQPLTKSAQKKLRKQFNYGNSYRFLEVSRCSIGLTNWGCRWDLPSQRGMSSACNVSFYVVMDWNRFSSAANVASVAGPVPLMELLLL</sequence>
<dbReference type="Proteomes" id="UP001062846">
    <property type="component" value="Chromosome 10"/>
</dbReference>
<name>A0ACC0M314_RHOML</name>
<reference evidence="1" key="1">
    <citation type="submission" date="2022-02" db="EMBL/GenBank/DDBJ databases">
        <title>Plant Genome Project.</title>
        <authorList>
            <person name="Zhang R.-G."/>
        </authorList>
    </citation>
    <scope>NUCLEOTIDE SEQUENCE</scope>
    <source>
        <strain evidence="1">AT1</strain>
    </source>
</reference>